<dbReference type="Pfam" id="PF12697">
    <property type="entry name" value="Abhydrolase_6"/>
    <property type="match status" value="1"/>
</dbReference>
<accession>A0A060T2Y5</accession>
<dbReference type="InterPro" id="IPR029058">
    <property type="entry name" value="AB_hydrolase_fold"/>
</dbReference>
<name>A0A060T2Y5_BLAAD</name>
<dbReference type="AlphaFoldDB" id="A0A060T2Y5"/>
<gene>
    <name evidence="2" type="ORF">GNLVRS02_ARAD1C32670g</name>
</gene>
<protein>
    <submittedName>
        <fullName evidence="2">ARAD1C32670p</fullName>
    </submittedName>
</protein>
<dbReference type="InterPro" id="IPR000073">
    <property type="entry name" value="AB_hydrolase_1"/>
</dbReference>
<feature type="domain" description="AB hydrolase-1" evidence="1">
    <location>
        <begin position="53"/>
        <end position="306"/>
    </location>
</feature>
<dbReference type="SUPFAM" id="SSF53474">
    <property type="entry name" value="alpha/beta-Hydrolases"/>
    <property type="match status" value="1"/>
</dbReference>
<organism evidence="2">
    <name type="scientific">Blastobotrys adeninivorans</name>
    <name type="common">Yeast</name>
    <name type="synonym">Arxula adeninivorans</name>
    <dbReference type="NCBI Taxonomy" id="409370"/>
    <lineage>
        <taxon>Eukaryota</taxon>
        <taxon>Fungi</taxon>
        <taxon>Dikarya</taxon>
        <taxon>Ascomycota</taxon>
        <taxon>Saccharomycotina</taxon>
        <taxon>Dipodascomycetes</taxon>
        <taxon>Dipodascales</taxon>
        <taxon>Trichomonascaceae</taxon>
        <taxon>Blastobotrys</taxon>
    </lineage>
</organism>
<dbReference type="PhylomeDB" id="A0A060T2Y5"/>
<proteinExistence type="predicted"/>
<reference evidence="2" key="1">
    <citation type="submission" date="2014-02" db="EMBL/GenBank/DDBJ databases">
        <authorList>
            <person name="Genoscope - CEA"/>
        </authorList>
    </citation>
    <scope>NUCLEOTIDE SEQUENCE</scope>
    <source>
        <strain evidence="2">LS3</strain>
    </source>
</reference>
<dbReference type="PANTHER" id="PTHR43194:SF2">
    <property type="entry name" value="PEROXISOMAL MEMBRANE PROTEIN LPX1"/>
    <property type="match status" value="1"/>
</dbReference>
<dbReference type="EMBL" id="HG937693">
    <property type="protein sequence ID" value="CDP35318.1"/>
    <property type="molecule type" value="Genomic_DNA"/>
</dbReference>
<dbReference type="Gene3D" id="3.40.50.1820">
    <property type="entry name" value="alpha/beta hydrolase"/>
    <property type="match status" value="1"/>
</dbReference>
<dbReference type="InterPro" id="IPR050228">
    <property type="entry name" value="Carboxylesterase_BioH"/>
</dbReference>
<dbReference type="PANTHER" id="PTHR43194">
    <property type="entry name" value="HYDROLASE ALPHA/BETA FOLD FAMILY"/>
    <property type="match status" value="1"/>
</dbReference>
<reference evidence="2" key="2">
    <citation type="submission" date="2014-06" db="EMBL/GenBank/DDBJ databases">
        <title>The complete genome of Blastobotrys (Arxula) adeninivorans LS3 - a yeast of biotechnological interest.</title>
        <authorList>
            <person name="Kunze G."/>
            <person name="Gaillardin C."/>
            <person name="Czernicka M."/>
            <person name="Durrens P."/>
            <person name="Martin T."/>
            <person name="Boer E."/>
            <person name="Gabaldon T."/>
            <person name="Cruz J."/>
            <person name="Talla E."/>
            <person name="Marck C."/>
            <person name="Goffeau A."/>
            <person name="Barbe V."/>
            <person name="Baret P."/>
            <person name="Baronian K."/>
            <person name="Beier S."/>
            <person name="Bleykasten C."/>
            <person name="Bode R."/>
            <person name="Casaregola S."/>
            <person name="Despons L."/>
            <person name="Fairhead C."/>
            <person name="Giersberg M."/>
            <person name="Gierski P."/>
            <person name="Hahnel U."/>
            <person name="Hartmann A."/>
            <person name="Jankowska D."/>
            <person name="Jubin C."/>
            <person name="Jung P."/>
            <person name="Lafontaine I."/>
            <person name="Leh-Louis V."/>
            <person name="Lemaire M."/>
            <person name="Marcet-Houben M."/>
            <person name="Mascher M."/>
            <person name="Morel G."/>
            <person name="Richard G.-F."/>
            <person name="Riechen J."/>
            <person name="Sacerdot C."/>
            <person name="Sarkar A."/>
            <person name="Savel G."/>
            <person name="Schacherer J."/>
            <person name="Sherman D."/>
            <person name="Straub M.-L."/>
            <person name="Stein N."/>
            <person name="Thierry A."/>
            <person name="Trautwein-Schult A."/>
            <person name="Westhof E."/>
            <person name="Worch S."/>
            <person name="Dujon B."/>
            <person name="Souciet J.-L."/>
            <person name="Wincker P."/>
            <person name="Scholz U."/>
            <person name="Neuveglise N."/>
        </authorList>
    </citation>
    <scope>NUCLEOTIDE SEQUENCE</scope>
    <source>
        <strain evidence="2">LS3</strain>
    </source>
</reference>
<evidence type="ECO:0000259" key="1">
    <source>
        <dbReference type="Pfam" id="PF12697"/>
    </source>
</evidence>
<sequence>MLQKQTKVIPAAHPRTSDWSTASGTEQLELVYNEYFDDSVKSKVPAKDRLNLYFFHGTGHGKEVWEVLIELFFQKLGASLGAVVAMDCVNHGDSYGRNKDKLGWAFPWIDTSHDITHLIRTVNAPGTNIIIGHSMGAAQALYAAFLDPAIIDSVVAFDPVLASTDAPIYDPKVRDGFQDKMKKVGAILSDEFPNEAAYDKFLSTSPVFKLFDKRVIAKIRDSYVYRDGEKVKYKTPVHAQLDCYYNGQYIFRDGTKILEQLDCEVLYVFGTKSNFFGVQDVDETRKRFRFCTPVDIEGGGHHVVFDWPEKTLDSGLLAFVQKRYQRSLEREREMDERAKLSPEQLQDYVDKKYKKIYSEFPGQPLYAKL</sequence>
<evidence type="ECO:0000313" key="2">
    <source>
        <dbReference type="EMBL" id="CDP35318.1"/>
    </source>
</evidence>